<evidence type="ECO:0000256" key="2">
    <source>
        <dbReference type="ARBA" id="ARBA00022679"/>
    </source>
</evidence>
<dbReference type="InterPro" id="IPR017441">
    <property type="entry name" value="Protein_kinase_ATP_BS"/>
</dbReference>
<accession>A0A0N5CY96</accession>
<dbReference type="GO" id="GO:0035556">
    <property type="term" value="P:intracellular signal transduction"/>
    <property type="evidence" value="ECO:0007669"/>
    <property type="project" value="UniProtKB-ARBA"/>
</dbReference>
<dbReference type="Gene3D" id="3.10.20.90">
    <property type="entry name" value="Phosphatidylinositol 3-kinase Catalytic Subunit, Chain A, domain 1"/>
    <property type="match status" value="1"/>
</dbReference>
<evidence type="ECO:0000313" key="10">
    <source>
        <dbReference type="WBParaSite" id="TCLT_0000540901-mRNA-1"/>
    </source>
</evidence>
<keyword evidence="9" id="KW-1185">Reference proteome</keyword>
<feature type="binding site" evidence="6">
    <location>
        <position position="272"/>
    </location>
    <ligand>
        <name>ATP</name>
        <dbReference type="ChEBI" id="CHEBI:30616"/>
    </ligand>
</feature>
<keyword evidence="1" id="KW-0723">Serine/threonine-protein kinase</keyword>
<dbReference type="PROSITE" id="PS50011">
    <property type="entry name" value="PROTEIN_KINASE_DOM"/>
    <property type="match status" value="1"/>
</dbReference>
<dbReference type="GO" id="GO:0005524">
    <property type="term" value="F:ATP binding"/>
    <property type="evidence" value="ECO:0007669"/>
    <property type="project" value="UniProtKB-UniRule"/>
</dbReference>
<dbReference type="AlphaFoldDB" id="A0A0N5CY96"/>
<dbReference type="SMART" id="SM00220">
    <property type="entry name" value="S_TKc"/>
    <property type="match status" value="1"/>
</dbReference>
<evidence type="ECO:0000313" key="9">
    <source>
        <dbReference type="Proteomes" id="UP000276776"/>
    </source>
</evidence>
<evidence type="ECO:0000313" key="8">
    <source>
        <dbReference type="EMBL" id="VDN02639.1"/>
    </source>
</evidence>
<sequence>MTNFIVFVGISVHKKRQEAMNAQKKMNDNTLHTVPEESEKNSANRTDICTVIRNGLLEIMIDGKQQQILSAVNTKIRIKAEFRGEKFCFEMFRPILFDELQAHLHSRCNQKLSIYYTQRNYELIAPIRNQLELDHAVELLDLANTSNHRSLRILLSRHQAETWLPQSLGYSQIPDASGTFSVRSSKIIELPYKDCRSSCTSTSTGTVSSSWQNTSSVSSGVILTDFDEHSVVGISTPRPPTNWKQGKCIGSGTFGKVYLCVDVDTGKELALKRFEICYGHKHLQNHIIQLENEINLLSTIQHYRIVQYFGAQQIKDAICIFMEFMTGGSVKDCISVYGPLSSTVARKYTYQVLQGLQYLHDNEIIHRDIKPANILRDSNGNVKIGDFGSAKRLQAICSQQASAYIGTPNYMAPEVALGCAGHGRKADIWSVGCTLVEMLTAKPLWDHLEPMAIIFNIVRKKPTYELPNDTDEVLVRFIEMTLERDIEKRPSASFLLSHLASISNC</sequence>
<keyword evidence="5 6" id="KW-0067">ATP-binding</keyword>
<dbReference type="OrthoDB" id="8693905at2759"/>
<dbReference type="InterPro" id="IPR011009">
    <property type="entry name" value="Kinase-like_dom_sf"/>
</dbReference>
<dbReference type="GO" id="GO:0004674">
    <property type="term" value="F:protein serine/threonine kinase activity"/>
    <property type="evidence" value="ECO:0007669"/>
    <property type="project" value="UniProtKB-KW"/>
</dbReference>
<reference evidence="8 9" key="2">
    <citation type="submission" date="2018-11" db="EMBL/GenBank/DDBJ databases">
        <authorList>
            <consortium name="Pathogen Informatics"/>
        </authorList>
    </citation>
    <scope>NUCLEOTIDE SEQUENCE [LARGE SCALE GENOMIC DNA]</scope>
</reference>
<dbReference type="WBParaSite" id="TCLT_0000540901-mRNA-1">
    <property type="protein sequence ID" value="TCLT_0000540901-mRNA-1"/>
    <property type="gene ID" value="TCLT_0000540901"/>
</dbReference>
<dbReference type="InterPro" id="IPR000719">
    <property type="entry name" value="Prot_kinase_dom"/>
</dbReference>
<keyword evidence="2" id="KW-0808">Transferase</keyword>
<keyword evidence="4" id="KW-0418">Kinase</keyword>
<dbReference type="Pfam" id="PF00069">
    <property type="entry name" value="Pkinase"/>
    <property type="match status" value="1"/>
</dbReference>
<gene>
    <name evidence="8" type="ORF">TCLT_LOCUS5398</name>
</gene>
<dbReference type="EMBL" id="UYYF01004337">
    <property type="protein sequence ID" value="VDN02639.1"/>
    <property type="molecule type" value="Genomic_DNA"/>
</dbReference>
<dbReference type="OMA" id="ILIFMEY"/>
<dbReference type="Gene3D" id="1.10.510.10">
    <property type="entry name" value="Transferase(Phosphotransferase) domain 1"/>
    <property type="match status" value="1"/>
</dbReference>
<evidence type="ECO:0000256" key="4">
    <source>
        <dbReference type="ARBA" id="ARBA00022777"/>
    </source>
</evidence>
<dbReference type="STRING" id="103827.A0A0N5CY96"/>
<reference evidence="10" key="1">
    <citation type="submission" date="2017-02" db="UniProtKB">
        <authorList>
            <consortium name="WormBaseParasite"/>
        </authorList>
    </citation>
    <scope>IDENTIFICATION</scope>
</reference>
<evidence type="ECO:0000256" key="6">
    <source>
        <dbReference type="PROSITE-ProRule" id="PRU10141"/>
    </source>
</evidence>
<evidence type="ECO:0000256" key="3">
    <source>
        <dbReference type="ARBA" id="ARBA00022741"/>
    </source>
</evidence>
<feature type="domain" description="Protein kinase" evidence="7">
    <location>
        <begin position="243"/>
        <end position="501"/>
    </location>
</feature>
<organism evidence="10">
    <name type="scientific">Thelazia callipaeda</name>
    <name type="common">Oriental eyeworm</name>
    <name type="synonym">Parasitic nematode</name>
    <dbReference type="NCBI Taxonomy" id="103827"/>
    <lineage>
        <taxon>Eukaryota</taxon>
        <taxon>Metazoa</taxon>
        <taxon>Ecdysozoa</taxon>
        <taxon>Nematoda</taxon>
        <taxon>Chromadorea</taxon>
        <taxon>Rhabditida</taxon>
        <taxon>Spirurina</taxon>
        <taxon>Spiruromorpha</taxon>
        <taxon>Thelazioidea</taxon>
        <taxon>Thelaziidae</taxon>
        <taxon>Thelazia</taxon>
    </lineage>
</organism>
<dbReference type="PROSITE" id="PS00107">
    <property type="entry name" value="PROTEIN_KINASE_ATP"/>
    <property type="match status" value="1"/>
</dbReference>
<name>A0A0N5CY96_THECL</name>
<dbReference type="PANTHER" id="PTHR11584:SF369">
    <property type="entry name" value="MITOGEN-ACTIVATED PROTEIN KINASE KINASE KINASE 19-RELATED"/>
    <property type="match status" value="1"/>
</dbReference>
<protein>
    <submittedName>
        <fullName evidence="10">Protein kinase domain-containing protein</fullName>
    </submittedName>
</protein>
<evidence type="ECO:0000256" key="5">
    <source>
        <dbReference type="ARBA" id="ARBA00022840"/>
    </source>
</evidence>
<dbReference type="Proteomes" id="UP000276776">
    <property type="component" value="Unassembled WGS sequence"/>
</dbReference>
<proteinExistence type="predicted"/>
<dbReference type="FunFam" id="1.10.510.10:FF:000071">
    <property type="entry name" value="Mitogen-activated protein kinase kinase kinase 3 isoform 2"/>
    <property type="match status" value="1"/>
</dbReference>
<dbReference type="PANTHER" id="PTHR11584">
    <property type="entry name" value="SERINE/THREONINE PROTEIN KINASE"/>
    <property type="match status" value="1"/>
</dbReference>
<dbReference type="SUPFAM" id="SSF56112">
    <property type="entry name" value="Protein kinase-like (PK-like)"/>
    <property type="match status" value="1"/>
</dbReference>
<keyword evidence="3 6" id="KW-0547">Nucleotide-binding</keyword>
<evidence type="ECO:0000259" key="7">
    <source>
        <dbReference type="PROSITE" id="PS50011"/>
    </source>
</evidence>
<dbReference type="SUPFAM" id="SSF54277">
    <property type="entry name" value="CAD &amp; PB1 domains"/>
    <property type="match status" value="1"/>
</dbReference>
<evidence type="ECO:0000256" key="1">
    <source>
        <dbReference type="ARBA" id="ARBA00022527"/>
    </source>
</evidence>